<keyword evidence="1" id="KW-0812">Transmembrane</keyword>
<dbReference type="EMBL" id="JAJJMA010113067">
    <property type="protein sequence ID" value="MCL7031537.1"/>
    <property type="molecule type" value="Genomic_DNA"/>
</dbReference>
<protein>
    <submittedName>
        <fullName evidence="2">Uncharacterized protein</fullName>
    </submittedName>
</protein>
<feature type="transmembrane region" description="Helical" evidence="1">
    <location>
        <begin position="318"/>
        <end position="336"/>
    </location>
</feature>
<feature type="transmembrane region" description="Helical" evidence="1">
    <location>
        <begin position="268"/>
        <end position="288"/>
    </location>
</feature>
<dbReference type="AlphaFoldDB" id="A0AA41S239"/>
<dbReference type="Proteomes" id="UP001177140">
    <property type="component" value="Unassembled WGS sequence"/>
</dbReference>
<accession>A0AA41S239</accession>
<reference evidence="2" key="1">
    <citation type="submission" date="2022-03" db="EMBL/GenBank/DDBJ databases">
        <title>A functionally conserved STORR gene fusion in Papaver species that diverged 16.8 million years ago.</title>
        <authorList>
            <person name="Catania T."/>
        </authorList>
    </citation>
    <scope>NUCLEOTIDE SEQUENCE</scope>
    <source>
        <strain evidence="2">S-191538</strain>
    </source>
</reference>
<keyword evidence="3" id="KW-1185">Reference proteome</keyword>
<keyword evidence="1" id="KW-0472">Membrane</keyword>
<organism evidence="2 3">
    <name type="scientific">Papaver nudicaule</name>
    <name type="common">Iceland poppy</name>
    <dbReference type="NCBI Taxonomy" id="74823"/>
    <lineage>
        <taxon>Eukaryota</taxon>
        <taxon>Viridiplantae</taxon>
        <taxon>Streptophyta</taxon>
        <taxon>Embryophyta</taxon>
        <taxon>Tracheophyta</taxon>
        <taxon>Spermatophyta</taxon>
        <taxon>Magnoliopsida</taxon>
        <taxon>Ranunculales</taxon>
        <taxon>Papaveraceae</taxon>
        <taxon>Papaveroideae</taxon>
        <taxon>Papaver</taxon>
    </lineage>
</organism>
<comment type="caution">
    <text evidence="2">The sequence shown here is derived from an EMBL/GenBank/DDBJ whole genome shotgun (WGS) entry which is preliminary data.</text>
</comment>
<feature type="transmembrane region" description="Helical" evidence="1">
    <location>
        <begin position="203"/>
        <end position="226"/>
    </location>
</feature>
<sequence length="346" mass="38733">MARSYEATTFFRISLKGILGFFIISLLGDSFNGFLPTMVKYALATLIGSVVFNPNLAETLKSYIGAIRMRPTYSNCCVVASTVKCIYDTLSKTDDMKYLKMLPLVCVCMLSAVTLVCDRDHSGLTEGILIASAKWFIINCMAFKWERSAISAAVMAHAILALFTSVGEPFRDRTDDGPPLERNVYFTGEPHEVRQRSSIVLKLFWLCFLMIKYIGGMVVVCFVGGVSLFKEVVTGFIKYQQQKEQRRWFVAVGLMGILESFLDENNILSLIIITAISIFIICVVSIGWDHDRTGVTDGLFMTYFQWTALFLINSKSSWQLLMCGLTLSAVIASKFSEPLDPLEKQS</sequence>
<gene>
    <name evidence="2" type="ORF">MKW94_017802</name>
</gene>
<keyword evidence="1" id="KW-1133">Transmembrane helix</keyword>
<name>A0AA41S239_PAPNU</name>
<evidence type="ECO:0000313" key="3">
    <source>
        <dbReference type="Proteomes" id="UP001177140"/>
    </source>
</evidence>
<evidence type="ECO:0000256" key="1">
    <source>
        <dbReference type="SAM" id="Phobius"/>
    </source>
</evidence>
<feature type="transmembrane region" description="Helical" evidence="1">
    <location>
        <begin position="9"/>
        <end position="28"/>
    </location>
</feature>
<evidence type="ECO:0000313" key="2">
    <source>
        <dbReference type="EMBL" id="MCL7031537.1"/>
    </source>
</evidence>
<proteinExistence type="predicted"/>